<keyword evidence="4 7" id="KW-0808">Transferase</keyword>
<evidence type="ECO:0000256" key="2">
    <source>
        <dbReference type="ARBA" id="ARBA00022573"/>
    </source>
</evidence>
<evidence type="ECO:0000256" key="1">
    <source>
        <dbReference type="ARBA" id="ARBA00004953"/>
    </source>
</evidence>
<evidence type="ECO:0000259" key="6">
    <source>
        <dbReference type="Pfam" id="PF00590"/>
    </source>
</evidence>
<keyword evidence="2" id="KW-0169">Cobalamin biosynthesis</keyword>
<organism evidence="7 8">
    <name type="scientific">Sedimentibacter saalensis</name>
    <dbReference type="NCBI Taxonomy" id="130788"/>
    <lineage>
        <taxon>Bacteria</taxon>
        <taxon>Bacillati</taxon>
        <taxon>Bacillota</taxon>
        <taxon>Tissierellia</taxon>
        <taxon>Sedimentibacter</taxon>
    </lineage>
</organism>
<dbReference type="InterPro" id="IPR014776">
    <property type="entry name" value="4pyrrole_Mease_sub2"/>
</dbReference>
<dbReference type="InterPro" id="IPR035996">
    <property type="entry name" value="4pyrrol_Methylase_sf"/>
</dbReference>
<gene>
    <name evidence="7" type="ORF">LY60_02064</name>
</gene>
<evidence type="ECO:0000313" key="7">
    <source>
        <dbReference type="EMBL" id="TWH79746.1"/>
    </source>
</evidence>
<dbReference type="PANTHER" id="PTHR47036:SF1">
    <property type="entry name" value="COBALT-FACTOR III C(17)-METHYLTRANSFERASE-RELATED"/>
    <property type="match status" value="1"/>
</dbReference>
<evidence type="ECO:0000256" key="4">
    <source>
        <dbReference type="ARBA" id="ARBA00022679"/>
    </source>
</evidence>
<keyword evidence="5" id="KW-0949">S-adenosyl-L-methionine</keyword>
<dbReference type="GO" id="GO:0009236">
    <property type="term" value="P:cobalamin biosynthetic process"/>
    <property type="evidence" value="ECO:0007669"/>
    <property type="project" value="UniProtKB-UniPathway"/>
</dbReference>
<accession>A0A562J9A0</accession>
<dbReference type="InterPro" id="IPR014777">
    <property type="entry name" value="4pyrrole_Mease_sub1"/>
</dbReference>
<evidence type="ECO:0000256" key="3">
    <source>
        <dbReference type="ARBA" id="ARBA00022603"/>
    </source>
</evidence>
<dbReference type="GO" id="GO:0032259">
    <property type="term" value="P:methylation"/>
    <property type="evidence" value="ECO:0007669"/>
    <property type="project" value="UniProtKB-KW"/>
</dbReference>
<comment type="caution">
    <text evidence="7">The sequence shown here is derived from an EMBL/GenBank/DDBJ whole genome shotgun (WGS) entry which is preliminary data.</text>
</comment>
<dbReference type="RefSeq" id="WP_145082996.1">
    <property type="nucleotide sequence ID" value="NZ_DAMBUX010000001.1"/>
</dbReference>
<feature type="domain" description="Tetrapyrrole methylase" evidence="6">
    <location>
        <begin position="1"/>
        <end position="204"/>
    </location>
</feature>
<dbReference type="Gene3D" id="3.40.1010.10">
    <property type="entry name" value="Cobalt-precorrin-4 Transmethylase, Domain 1"/>
    <property type="match status" value="1"/>
</dbReference>
<dbReference type="CDD" id="cd11646">
    <property type="entry name" value="Precorrin_3B_C17_MT"/>
    <property type="match status" value="1"/>
</dbReference>
<keyword evidence="3 7" id="KW-0489">Methyltransferase</keyword>
<dbReference type="AlphaFoldDB" id="A0A562J9A0"/>
<protein>
    <submittedName>
        <fullName evidence="7">Cobalt-precorrin 3 C17-methyltransferase</fullName>
    </submittedName>
</protein>
<sequence>MIYAVGIGPGSTRTMTYEAMYAIENSDVVVGYKTYIDLIKDIIKDKEVVSNGMKQEIERVKKAVEIAKTGKTVAVISSGDAGVYGMAGLVLELAEHEDVKIISGVTASTAAAAVLGAPLMHDYCHISLSDLLTPLDLIYKRVELAAQGDFVMCIYNPRSNGRPDYLKNAFEIIKKYKHISTPVGIVKNAERENQKSVVCTLGTIDYDDIDMLSIVIVGNSSTYIKNNKIITRRGYKL</sequence>
<dbReference type="InterPro" id="IPR006363">
    <property type="entry name" value="Cbl_synth_CobJ/CibH_dom"/>
</dbReference>
<evidence type="ECO:0000313" key="8">
    <source>
        <dbReference type="Proteomes" id="UP000315343"/>
    </source>
</evidence>
<dbReference type="Proteomes" id="UP000315343">
    <property type="component" value="Unassembled WGS sequence"/>
</dbReference>
<dbReference type="OrthoDB" id="9772960at2"/>
<dbReference type="InterPro" id="IPR000878">
    <property type="entry name" value="4pyrrol_Mease"/>
</dbReference>
<dbReference type="SUPFAM" id="SSF53790">
    <property type="entry name" value="Tetrapyrrole methylase"/>
    <property type="match status" value="1"/>
</dbReference>
<dbReference type="GO" id="GO:0008168">
    <property type="term" value="F:methyltransferase activity"/>
    <property type="evidence" value="ECO:0007669"/>
    <property type="project" value="UniProtKB-KW"/>
</dbReference>
<dbReference type="UniPathway" id="UPA00148"/>
<evidence type="ECO:0000256" key="5">
    <source>
        <dbReference type="ARBA" id="ARBA00022691"/>
    </source>
</evidence>
<dbReference type="Gene3D" id="3.30.950.10">
    <property type="entry name" value="Methyltransferase, Cobalt-precorrin-4 Transmethylase, Domain 2"/>
    <property type="match status" value="1"/>
</dbReference>
<dbReference type="EMBL" id="VLKH01000005">
    <property type="protein sequence ID" value="TWH79746.1"/>
    <property type="molecule type" value="Genomic_DNA"/>
</dbReference>
<comment type="pathway">
    <text evidence="1">Cofactor biosynthesis; adenosylcobalamin biosynthesis.</text>
</comment>
<dbReference type="InterPro" id="IPR051810">
    <property type="entry name" value="Precorrin_MeTrfase"/>
</dbReference>
<proteinExistence type="predicted"/>
<dbReference type="PANTHER" id="PTHR47036">
    <property type="entry name" value="COBALT-FACTOR III C(17)-METHYLTRANSFERASE-RELATED"/>
    <property type="match status" value="1"/>
</dbReference>
<dbReference type="NCBIfam" id="TIGR01466">
    <property type="entry name" value="cobJ_cbiH"/>
    <property type="match status" value="1"/>
</dbReference>
<reference evidence="7 8" key="1">
    <citation type="submission" date="2019-07" db="EMBL/GenBank/DDBJ databases">
        <title>Genomic Encyclopedia of Type Strains, Phase I: the one thousand microbial genomes (KMG-I) project.</title>
        <authorList>
            <person name="Kyrpides N."/>
        </authorList>
    </citation>
    <scope>NUCLEOTIDE SEQUENCE [LARGE SCALE GENOMIC DNA]</scope>
    <source>
        <strain evidence="7 8">DSM 13558</strain>
    </source>
</reference>
<dbReference type="Pfam" id="PF00590">
    <property type="entry name" value="TP_methylase"/>
    <property type="match status" value="1"/>
</dbReference>
<name>A0A562J9A0_9FIRM</name>
<keyword evidence="8" id="KW-1185">Reference proteome</keyword>